<dbReference type="Pfam" id="PF00389">
    <property type="entry name" value="2-Hacid_dh"/>
    <property type="match status" value="1"/>
</dbReference>
<evidence type="ECO:0000256" key="1">
    <source>
        <dbReference type="ARBA" id="ARBA00022857"/>
    </source>
</evidence>
<dbReference type="FunFam" id="3.40.50.720:FF:000213">
    <property type="entry name" value="Putative 2-hydroxyacid dehydrogenase"/>
    <property type="match status" value="1"/>
</dbReference>
<dbReference type="Gene3D" id="3.40.50.720">
    <property type="entry name" value="NAD(P)-binding Rossmann-like Domain"/>
    <property type="match status" value="2"/>
</dbReference>
<dbReference type="GO" id="GO:0005829">
    <property type="term" value="C:cytosol"/>
    <property type="evidence" value="ECO:0007669"/>
    <property type="project" value="TreeGrafter"/>
</dbReference>
<evidence type="ECO:0000256" key="3">
    <source>
        <dbReference type="ARBA" id="ARBA00023027"/>
    </source>
</evidence>
<name>A0A023D8Q1_ACIMT</name>
<dbReference type="Proteomes" id="UP000019760">
    <property type="component" value="Unassembled WGS sequence"/>
</dbReference>
<keyword evidence="8" id="KW-1185">Reference proteome</keyword>
<dbReference type="CDD" id="cd12156">
    <property type="entry name" value="HPPR"/>
    <property type="match status" value="1"/>
</dbReference>
<dbReference type="PANTHER" id="PTHR10996:SF178">
    <property type="entry name" value="2-HYDROXYACID DEHYDROGENASE YGL185C-RELATED"/>
    <property type="match status" value="1"/>
</dbReference>
<evidence type="ECO:0000256" key="4">
    <source>
        <dbReference type="RuleBase" id="RU003719"/>
    </source>
</evidence>
<comment type="caution">
    <text evidence="7">The sequence shown here is derived from an EMBL/GenBank/DDBJ whole genome shotgun (WGS) entry which is preliminary data.</text>
</comment>
<dbReference type="GO" id="GO:0030267">
    <property type="term" value="F:glyoxylate reductase (NADPH) activity"/>
    <property type="evidence" value="ECO:0007669"/>
    <property type="project" value="TreeGrafter"/>
</dbReference>
<reference evidence="7 8" key="2">
    <citation type="journal article" date="2014" name="FEMS Microbiol. Lett.">
        <title>Draft genomic DNA sequence of the facultatively methylotrophic bacterium Acidomonas methanolica type strain MB58.</title>
        <authorList>
            <person name="Higashiura N."/>
            <person name="Hadano H."/>
            <person name="Hirakawa H."/>
            <person name="Matsutani M."/>
            <person name="Takabe S."/>
            <person name="Matsushita K."/>
            <person name="Azuma Y."/>
        </authorList>
    </citation>
    <scope>NUCLEOTIDE SEQUENCE [LARGE SCALE GENOMIC DNA]</scope>
    <source>
        <strain evidence="7 8">MB58</strain>
    </source>
</reference>
<sequence>MPHDGAPDILVPDVLVIESLPPAAQAELERRHATHRFTSLKALHAVAEGIRAVVTGGGTGLDPAIMGALPGLRLIAVNGVGTDRIDLVEAERRGIAVSTTRGLLDADVADLAMGLMLDVMRGISANDRFVRAGEWLKGGPPLGDAITGKKLGIVGLGAIGEGIARRGAAFGMRIAYHTRREKPGSSYTYYSDIVALAHWCDVLVLALPGGPATSGLVNRAVIDAIGPQGYLVNVARGSVVDEPELVDALKNGRLGGAGLDVFAHEPQVPEALLGLENVVLQAHRGSATKEVRAAMAAHVIAALDGLAGS</sequence>
<evidence type="ECO:0000313" key="8">
    <source>
        <dbReference type="Proteomes" id="UP000019760"/>
    </source>
</evidence>
<dbReference type="RefSeq" id="WP_042061632.1">
    <property type="nucleotide sequence ID" value="NZ_BAND01000140.1"/>
</dbReference>
<evidence type="ECO:0000259" key="5">
    <source>
        <dbReference type="Pfam" id="PF00389"/>
    </source>
</evidence>
<dbReference type="InterPro" id="IPR006139">
    <property type="entry name" value="D-isomer_2_OHA_DH_cat_dom"/>
</dbReference>
<dbReference type="SUPFAM" id="SSF52283">
    <property type="entry name" value="Formate/glycerate dehydrogenase catalytic domain-like"/>
    <property type="match status" value="1"/>
</dbReference>
<evidence type="ECO:0000313" key="7">
    <source>
        <dbReference type="EMBL" id="GAJ30494.1"/>
    </source>
</evidence>
<keyword evidence="1" id="KW-0521">NADP</keyword>
<proteinExistence type="inferred from homology"/>
<dbReference type="EMBL" id="BAND01000140">
    <property type="protein sequence ID" value="GAJ30494.1"/>
    <property type="molecule type" value="Genomic_DNA"/>
</dbReference>
<evidence type="ECO:0000259" key="6">
    <source>
        <dbReference type="Pfam" id="PF02826"/>
    </source>
</evidence>
<dbReference type="GO" id="GO:0016618">
    <property type="term" value="F:hydroxypyruvate reductase [NAD(P)H] activity"/>
    <property type="evidence" value="ECO:0007669"/>
    <property type="project" value="TreeGrafter"/>
</dbReference>
<keyword evidence="2 4" id="KW-0560">Oxidoreductase</keyword>
<comment type="similarity">
    <text evidence="4">Belongs to the D-isomer specific 2-hydroxyacid dehydrogenase family.</text>
</comment>
<dbReference type="InterPro" id="IPR006140">
    <property type="entry name" value="D-isomer_DH_NAD-bd"/>
</dbReference>
<dbReference type="AlphaFoldDB" id="A0A023D8Q1"/>
<dbReference type="InterPro" id="IPR036291">
    <property type="entry name" value="NAD(P)-bd_dom_sf"/>
</dbReference>
<dbReference type="SUPFAM" id="SSF51735">
    <property type="entry name" value="NAD(P)-binding Rossmann-fold domains"/>
    <property type="match status" value="1"/>
</dbReference>
<dbReference type="GO" id="GO:0051287">
    <property type="term" value="F:NAD binding"/>
    <property type="evidence" value="ECO:0007669"/>
    <property type="project" value="InterPro"/>
</dbReference>
<feature type="domain" description="D-isomer specific 2-hydroxyacid dehydrogenase catalytic" evidence="5">
    <location>
        <begin position="14"/>
        <end position="303"/>
    </location>
</feature>
<dbReference type="InterPro" id="IPR050223">
    <property type="entry name" value="D-isomer_2-hydroxyacid_DH"/>
</dbReference>
<dbReference type="PANTHER" id="PTHR10996">
    <property type="entry name" value="2-HYDROXYACID DEHYDROGENASE-RELATED"/>
    <property type="match status" value="1"/>
</dbReference>
<gene>
    <name evidence="7" type="ORF">Amme_141_010</name>
</gene>
<dbReference type="OrthoDB" id="9793626at2"/>
<protein>
    <submittedName>
        <fullName evidence="7">2-hydroxyacid dehydrogenase</fullName>
    </submittedName>
</protein>
<accession>A0A023D8Q1</accession>
<keyword evidence="3" id="KW-0520">NAD</keyword>
<evidence type="ECO:0000256" key="2">
    <source>
        <dbReference type="ARBA" id="ARBA00023002"/>
    </source>
</evidence>
<dbReference type="Pfam" id="PF02826">
    <property type="entry name" value="2-Hacid_dh_C"/>
    <property type="match status" value="1"/>
</dbReference>
<reference evidence="8" key="1">
    <citation type="journal article" date="2014" name="FEMS Microbiol. Lett.">
        <title>Draft Genomic DNA Sequence of the Facultatively Methylotrophic Bacterium Acidomonas methanolica type strain MB58.</title>
        <authorList>
            <person name="Higashiura N."/>
            <person name="Hadano H."/>
            <person name="Hirakawa H."/>
            <person name="Matsutani M."/>
            <person name="Takabe S."/>
            <person name="Matsushita K."/>
            <person name="Azuma Y."/>
        </authorList>
    </citation>
    <scope>NUCLEOTIDE SEQUENCE [LARGE SCALE GENOMIC DNA]</scope>
    <source>
        <strain evidence="8">MB58</strain>
    </source>
</reference>
<feature type="domain" description="D-isomer specific 2-hydroxyacid dehydrogenase NAD-binding" evidence="6">
    <location>
        <begin position="113"/>
        <end position="285"/>
    </location>
</feature>
<organism evidence="7 8">
    <name type="scientific">Acidomonas methanolica NBRC 104435</name>
    <dbReference type="NCBI Taxonomy" id="1231351"/>
    <lineage>
        <taxon>Bacteria</taxon>
        <taxon>Pseudomonadati</taxon>
        <taxon>Pseudomonadota</taxon>
        <taxon>Alphaproteobacteria</taxon>
        <taxon>Acetobacterales</taxon>
        <taxon>Acetobacteraceae</taxon>
        <taxon>Acidomonas</taxon>
    </lineage>
</organism>